<evidence type="ECO:0000313" key="4">
    <source>
        <dbReference type="EMBL" id="OQA58817.1"/>
    </source>
</evidence>
<name>A0A1V5SWB7_9BACT</name>
<dbReference type="AlphaFoldDB" id="A0A1V5SWB7"/>
<evidence type="ECO:0000256" key="2">
    <source>
        <dbReference type="ARBA" id="ARBA00022840"/>
    </source>
</evidence>
<dbReference type="Gene3D" id="1.10.10.2220">
    <property type="match status" value="1"/>
</dbReference>
<dbReference type="EC" id="3.6.4.12" evidence="4"/>
<dbReference type="CDD" id="cd18809">
    <property type="entry name" value="SF1_C_RecD"/>
    <property type="match status" value="1"/>
</dbReference>
<dbReference type="Gene3D" id="3.40.50.300">
    <property type="entry name" value="P-loop containing nucleotide triphosphate hydrolases"/>
    <property type="match status" value="2"/>
</dbReference>
<dbReference type="Pfam" id="PF14520">
    <property type="entry name" value="HHH_5"/>
    <property type="match status" value="1"/>
</dbReference>
<proteinExistence type="inferred from homology"/>
<dbReference type="PANTHER" id="PTHR43788:SF6">
    <property type="entry name" value="DNA HELICASE B"/>
    <property type="match status" value="1"/>
</dbReference>
<keyword evidence="1" id="KW-0547">Nucleotide-binding</keyword>
<dbReference type="InterPro" id="IPR027785">
    <property type="entry name" value="UvrD-like_helicase_C"/>
</dbReference>
<dbReference type="GO" id="GO:0006310">
    <property type="term" value="P:DNA recombination"/>
    <property type="evidence" value="ECO:0007669"/>
    <property type="project" value="InterPro"/>
</dbReference>
<comment type="caution">
    <text evidence="4">The sequence shown here is derived from an EMBL/GenBank/DDBJ whole genome shotgun (WGS) entry which is preliminary data.</text>
</comment>
<dbReference type="Proteomes" id="UP000485569">
    <property type="component" value="Unassembled WGS sequence"/>
</dbReference>
<dbReference type="SUPFAM" id="SSF52540">
    <property type="entry name" value="P-loop containing nucleoside triphosphate hydrolases"/>
    <property type="match status" value="2"/>
</dbReference>
<dbReference type="NCBIfam" id="TIGR01448">
    <property type="entry name" value="recD_rel"/>
    <property type="match status" value="1"/>
</dbReference>
<dbReference type="GO" id="GO:0043139">
    <property type="term" value="F:5'-3' DNA helicase activity"/>
    <property type="evidence" value="ECO:0007669"/>
    <property type="project" value="InterPro"/>
</dbReference>
<dbReference type="InterPro" id="IPR055446">
    <property type="entry name" value="RecD2_N_OB"/>
</dbReference>
<dbReference type="Gene3D" id="1.10.150.20">
    <property type="entry name" value="5' to 3' exonuclease, C-terminal subdomain"/>
    <property type="match status" value="1"/>
</dbReference>
<dbReference type="Pfam" id="PF23139">
    <property type="entry name" value="OB_YrrC"/>
    <property type="match status" value="1"/>
</dbReference>
<dbReference type="PANTHER" id="PTHR43788">
    <property type="entry name" value="DNA2/NAM7 HELICASE FAMILY MEMBER"/>
    <property type="match status" value="1"/>
</dbReference>
<dbReference type="InterPro" id="IPR006345">
    <property type="entry name" value="RecD2"/>
</dbReference>
<dbReference type="InterPro" id="IPR029493">
    <property type="entry name" value="RecD2-like_HHH"/>
</dbReference>
<dbReference type="EMBL" id="MWBQ01000065">
    <property type="protein sequence ID" value="OQA58817.1"/>
    <property type="molecule type" value="Genomic_DNA"/>
</dbReference>
<dbReference type="SUPFAM" id="SSF47781">
    <property type="entry name" value="RuvA domain 2-like"/>
    <property type="match status" value="1"/>
</dbReference>
<dbReference type="GO" id="GO:0003677">
    <property type="term" value="F:DNA binding"/>
    <property type="evidence" value="ECO:0007669"/>
    <property type="project" value="InterPro"/>
</dbReference>
<dbReference type="Pfam" id="PF13538">
    <property type="entry name" value="UvrD_C_2"/>
    <property type="match status" value="1"/>
</dbReference>
<dbReference type="SMART" id="SM00382">
    <property type="entry name" value="AAA"/>
    <property type="match status" value="1"/>
</dbReference>
<dbReference type="HAMAP" id="MF_01488">
    <property type="entry name" value="RecD2"/>
    <property type="match status" value="1"/>
</dbReference>
<dbReference type="InterPro" id="IPR041451">
    <property type="entry name" value="RecD2_SH13"/>
</dbReference>
<keyword evidence="4" id="KW-0347">Helicase</keyword>
<dbReference type="GO" id="GO:0017116">
    <property type="term" value="F:single-stranded DNA helicase activity"/>
    <property type="evidence" value="ECO:0007669"/>
    <property type="project" value="TreeGrafter"/>
</dbReference>
<protein>
    <submittedName>
        <fullName evidence="4">ATP-dependent RecD-like DNA helicase</fullName>
        <ecNumber evidence="4">3.6.4.12</ecNumber>
    </submittedName>
</protein>
<keyword evidence="2" id="KW-0067">ATP-binding</keyword>
<evidence type="ECO:0000259" key="3">
    <source>
        <dbReference type="SMART" id="SM00382"/>
    </source>
</evidence>
<dbReference type="Pfam" id="PF13245">
    <property type="entry name" value="AAA_19"/>
    <property type="match status" value="1"/>
</dbReference>
<keyword evidence="4" id="KW-0378">Hydrolase</keyword>
<dbReference type="GO" id="GO:0009338">
    <property type="term" value="C:exodeoxyribonuclease V complex"/>
    <property type="evidence" value="ECO:0007669"/>
    <property type="project" value="TreeGrafter"/>
</dbReference>
<organism evidence="4">
    <name type="scientific">Candidatus Atribacter allofermentans</name>
    <dbReference type="NCBI Taxonomy" id="1852833"/>
    <lineage>
        <taxon>Bacteria</taxon>
        <taxon>Pseudomonadati</taxon>
        <taxon>Atribacterota</taxon>
        <taxon>Atribacteria</taxon>
        <taxon>Atribacterales</taxon>
        <taxon>Atribacteraceae</taxon>
        <taxon>Atribacter</taxon>
    </lineage>
</organism>
<feature type="domain" description="AAA+ ATPase" evidence="3">
    <location>
        <begin position="334"/>
        <end position="483"/>
    </location>
</feature>
<dbReference type="Pfam" id="PF18335">
    <property type="entry name" value="SH3_13"/>
    <property type="match status" value="1"/>
</dbReference>
<reference evidence="4" key="1">
    <citation type="submission" date="2017-02" db="EMBL/GenBank/DDBJ databases">
        <title>Delving into the versatile metabolic prowess of the omnipresent phylum Bacteroidetes.</title>
        <authorList>
            <person name="Nobu M.K."/>
            <person name="Mei R."/>
            <person name="Narihiro T."/>
            <person name="Kuroda K."/>
            <person name="Liu W.-T."/>
        </authorList>
    </citation>
    <scope>NUCLEOTIDE SEQUENCE</scope>
    <source>
        <strain evidence="4">ADurb.Bin276</strain>
    </source>
</reference>
<dbReference type="Gene3D" id="2.30.30.940">
    <property type="match status" value="1"/>
</dbReference>
<gene>
    <name evidence="4" type="primary">recD2_2</name>
    <name evidence="4" type="ORF">BWY41_00956</name>
</gene>
<dbReference type="InterPro" id="IPR003593">
    <property type="entry name" value="AAA+_ATPase"/>
</dbReference>
<accession>A0A1V5SWB7</accession>
<dbReference type="InterPro" id="IPR010994">
    <property type="entry name" value="RuvA_2-like"/>
</dbReference>
<dbReference type="Pfam" id="PF14490">
    <property type="entry name" value="HHH_RecD2"/>
    <property type="match status" value="1"/>
</dbReference>
<dbReference type="GO" id="GO:0005524">
    <property type="term" value="F:ATP binding"/>
    <property type="evidence" value="ECO:0007669"/>
    <property type="project" value="UniProtKB-KW"/>
</dbReference>
<sequence>MEIQGQVERITFHNEENGYTIARMKVSGNRELITIVGNLLSITPGEILKLQGEWKNHPKYGEQFLIQSYESVVPASVKGVEKYLGSGLIKGIGPVMAKRLVNKFGIETLEIIEKDIQKLQEVEGIGTKRIAMIKKAWDEQKDIRNVMIFLQEHGVSPSYAVKIYKQYGQNSIKTVQENPYRLATDIFGIGFITADRIAQKLGHPKDAPARIEAGILYTLNKFAENGHVYVPTSALLSKCHEILDVEENEAKKALSNLSGQDSVFIEEISDHEEGVYLTPFHIAETGIVDRLKALIEFPKTIPLFGLGKTHQIVSKELGINLDESQQQALHAALSEKVLVITGGPGTGKTTLIKAIICLYKKLGYQILLAAPTGRAAKRMTEATGFEAKTLHRLLEYSPKDNQFKKNHENPLNADVLIIDETSMIDTILMYHFLKAIPPNATLILVGDVDQLPSVGAGNLLRDLIESEVIPTMRLTKIFRQAQDSLIILNAHRINHGQFPLLDFSPGKPQDFYFFPCDEPEKALQTILDLCCHRIPKTFGFHPLENIQVLSPMHRGLIGAANLNVELQKSLNPSSKVEINRGGNIFRIGDKVMQIRNNYDKDIYNGDIGKITKIDREIQEVAINFDGKEVNYEFSELDEIVLSYAISIHKSQGSEYPAIVIPLLTQHYMMLQRNLLYTAITRGKKLVVLVGSKKAIAIAVRNNQPLKRYTRLKIRLQDSFNSNK</sequence>
<dbReference type="GO" id="GO:0016787">
    <property type="term" value="F:hydrolase activity"/>
    <property type="evidence" value="ECO:0007669"/>
    <property type="project" value="UniProtKB-KW"/>
</dbReference>
<evidence type="ECO:0000256" key="1">
    <source>
        <dbReference type="ARBA" id="ARBA00022741"/>
    </source>
</evidence>
<dbReference type="InterPro" id="IPR027417">
    <property type="entry name" value="P-loop_NTPase"/>
</dbReference>
<dbReference type="InterPro" id="IPR050534">
    <property type="entry name" value="Coronavir_polyprotein_1ab"/>
</dbReference>
<dbReference type="CDD" id="cd17933">
    <property type="entry name" value="DEXSc_RecD-like"/>
    <property type="match status" value="1"/>
</dbReference>